<dbReference type="AlphaFoldDB" id="A0A3B3CGB8"/>
<evidence type="ECO:0000313" key="3">
    <source>
        <dbReference type="Proteomes" id="UP000261560"/>
    </source>
</evidence>
<keyword evidence="3" id="KW-1185">Reference proteome</keyword>
<reference evidence="2" key="1">
    <citation type="submission" date="2025-08" db="UniProtKB">
        <authorList>
            <consortium name="Ensembl"/>
        </authorList>
    </citation>
    <scope>IDENTIFICATION</scope>
</reference>
<protein>
    <submittedName>
        <fullName evidence="2">Uncharacterized protein</fullName>
    </submittedName>
</protein>
<dbReference type="PaxDb" id="30732-ENSOMEP00000016127"/>
<sequence>MEIYDTEVVGTQHSISTCWGNQDKRKWCGGKIWRTSFHVNGGSRWRRSVWLKVAEEPFRLKKSAKLRERETCSSAEANVFSRPTRNASDSEDKIGSLGRGC</sequence>
<dbReference type="Proteomes" id="UP000261560">
    <property type="component" value="Unplaced"/>
</dbReference>
<dbReference type="Ensembl" id="ENSOMET00000024507.1">
    <property type="protein sequence ID" value="ENSOMEP00000016127.1"/>
    <property type="gene ID" value="ENSOMEG00000017779.1"/>
</dbReference>
<name>A0A3B3CGB8_ORYME</name>
<feature type="compositionally biased region" description="Polar residues" evidence="1">
    <location>
        <begin position="73"/>
        <end position="87"/>
    </location>
</feature>
<organism evidence="2 3">
    <name type="scientific">Oryzias melastigma</name>
    <name type="common">Marine medaka</name>
    <dbReference type="NCBI Taxonomy" id="30732"/>
    <lineage>
        <taxon>Eukaryota</taxon>
        <taxon>Metazoa</taxon>
        <taxon>Chordata</taxon>
        <taxon>Craniata</taxon>
        <taxon>Vertebrata</taxon>
        <taxon>Euteleostomi</taxon>
        <taxon>Actinopterygii</taxon>
        <taxon>Neopterygii</taxon>
        <taxon>Teleostei</taxon>
        <taxon>Neoteleostei</taxon>
        <taxon>Acanthomorphata</taxon>
        <taxon>Ovalentaria</taxon>
        <taxon>Atherinomorphae</taxon>
        <taxon>Beloniformes</taxon>
        <taxon>Adrianichthyidae</taxon>
        <taxon>Oryziinae</taxon>
        <taxon>Oryzias</taxon>
    </lineage>
</organism>
<evidence type="ECO:0000256" key="1">
    <source>
        <dbReference type="SAM" id="MobiDB-lite"/>
    </source>
</evidence>
<accession>A0A3B3CGB8</accession>
<proteinExistence type="predicted"/>
<feature type="region of interest" description="Disordered" evidence="1">
    <location>
        <begin position="73"/>
        <end position="101"/>
    </location>
</feature>
<evidence type="ECO:0000313" key="2">
    <source>
        <dbReference type="Ensembl" id="ENSOMEP00000016127.1"/>
    </source>
</evidence>
<reference evidence="2" key="2">
    <citation type="submission" date="2025-09" db="UniProtKB">
        <authorList>
            <consortium name="Ensembl"/>
        </authorList>
    </citation>
    <scope>IDENTIFICATION</scope>
</reference>